<keyword evidence="3" id="KW-0479">Metal-binding</keyword>
<name>A0ABR5SJF2_9BACT</name>
<dbReference type="Gene3D" id="3.55.10.10">
    <property type="entry name" value="Archease domain"/>
    <property type="match status" value="1"/>
</dbReference>
<evidence type="ECO:0000256" key="3">
    <source>
        <dbReference type="ARBA" id="ARBA00022723"/>
    </source>
</evidence>
<evidence type="ECO:0000256" key="2">
    <source>
        <dbReference type="ARBA" id="ARBA00022694"/>
    </source>
</evidence>
<comment type="similarity">
    <text evidence="1">Belongs to the archease family.</text>
</comment>
<dbReference type="InterPro" id="IPR036820">
    <property type="entry name" value="Archease_dom_sf"/>
</dbReference>
<dbReference type="Pfam" id="PF01951">
    <property type="entry name" value="Archease"/>
    <property type="match status" value="1"/>
</dbReference>
<dbReference type="InterPro" id="IPR023572">
    <property type="entry name" value="Archease_dom"/>
</dbReference>
<keyword evidence="7" id="KW-1185">Reference proteome</keyword>
<evidence type="ECO:0000256" key="4">
    <source>
        <dbReference type="ARBA" id="ARBA00022837"/>
    </source>
</evidence>
<evidence type="ECO:0000256" key="1">
    <source>
        <dbReference type="ARBA" id="ARBA00007963"/>
    </source>
</evidence>
<dbReference type="PANTHER" id="PTHR12682:SF11">
    <property type="entry name" value="PROTEIN ARCHEASE"/>
    <property type="match status" value="1"/>
</dbReference>
<evidence type="ECO:0000313" key="7">
    <source>
        <dbReference type="Proteomes" id="UP000060487"/>
    </source>
</evidence>
<sequence>MGNIEILDVSGDLGIKVLAANLEDVFSTAAIGLYSLTTGIDSIEPLTTVQVNVTEDSVERLLVAWLNELIYLLDTNGFIGKQVTLMSLDDRHISAEIIGESFNPEKHDSGFLIKAATYHKLRLDKSDPGWSAEIIFDI</sequence>
<evidence type="ECO:0000259" key="5">
    <source>
        <dbReference type="Pfam" id="PF01951"/>
    </source>
</evidence>
<gene>
    <name evidence="6" type="ORF">ASN18_1549</name>
</gene>
<keyword evidence="2" id="KW-0819">tRNA processing</keyword>
<dbReference type="SUPFAM" id="SSF69819">
    <property type="entry name" value="MTH1598-like"/>
    <property type="match status" value="1"/>
</dbReference>
<dbReference type="EMBL" id="LNQR01000057">
    <property type="protein sequence ID" value="KWT86062.1"/>
    <property type="molecule type" value="Genomic_DNA"/>
</dbReference>
<evidence type="ECO:0000313" key="6">
    <source>
        <dbReference type="EMBL" id="KWT86062.1"/>
    </source>
</evidence>
<feature type="domain" description="Archease" evidence="5">
    <location>
        <begin position="5"/>
        <end position="138"/>
    </location>
</feature>
<accession>A0ABR5SJF2</accession>
<dbReference type="Proteomes" id="UP000060487">
    <property type="component" value="Unassembled WGS sequence"/>
</dbReference>
<dbReference type="InterPro" id="IPR002804">
    <property type="entry name" value="Archease"/>
</dbReference>
<dbReference type="RefSeq" id="WP_085052172.1">
    <property type="nucleotide sequence ID" value="NZ_LNQR01000057.1"/>
</dbReference>
<keyword evidence="4" id="KW-0106">Calcium</keyword>
<dbReference type="PANTHER" id="PTHR12682">
    <property type="entry name" value="ARCHEASE"/>
    <property type="match status" value="1"/>
</dbReference>
<reference evidence="6 7" key="1">
    <citation type="submission" date="2015-11" db="EMBL/GenBank/DDBJ databases">
        <authorList>
            <person name="Lin W."/>
        </authorList>
    </citation>
    <scope>NUCLEOTIDE SEQUENCE [LARGE SCALE GENOMIC DNA]</scope>
    <source>
        <strain evidence="6 7">HCH-1</strain>
    </source>
</reference>
<comment type="caution">
    <text evidence="6">The sequence shown here is derived from an EMBL/GenBank/DDBJ whole genome shotgun (WGS) entry which is preliminary data.</text>
</comment>
<organism evidence="6 7">
    <name type="scientific">Candidatus Magnetominusculus xianensis</name>
    <dbReference type="NCBI Taxonomy" id="1748249"/>
    <lineage>
        <taxon>Bacteria</taxon>
        <taxon>Pseudomonadati</taxon>
        <taxon>Nitrospirota</taxon>
        <taxon>Nitrospiria</taxon>
        <taxon>Nitrospirales</taxon>
        <taxon>Nitrospiraceae</taxon>
        <taxon>Candidatus Magnetominusculus</taxon>
    </lineage>
</organism>
<proteinExistence type="inferred from homology"/>
<protein>
    <recommendedName>
        <fullName evidence="5">Archease domain-containing protein</fullName>
    </recommendedName>
</protein>